<keyword evidence="11" id="KW-1185">Reference proteome</keyword>
<feature type="region of interest" description="Disordered" evidence="8">
    <location>
        <begin position="108"/>
        <end position="130"/>
    </location>
</feature>
<feature type="transmembrane region" description="Helical" evidence="9">
    <location>
        <begin position="168"/>
        <end position="187"/>
    </location>
</feature>
<comment type="caution">
    <text evidence="10">The sequence shown here is derived from an EMBL/GenBank/DDBJ whole genome shotgun (WGS) entry which is preliminary data.</text>
</comment>
<feature type="transmembrane region" description="Helical" evidence="9">
    <location>
        <begin position="511"/>
        <end position="532"/>
    </location>
</feature>
<organism evidence="10 11">
    <name type="scientific">Colletotrichum karsti</name>
    <dbReference type="NCBI Taxonomy" id="1095194"/>
    <lineage>
        <taxon>Eukaryota</taxon>
        <taxon>Fungi</taxon>
        <taxon>Dikarya</taxon>
        <taxon>Ascomycota</taxon>
        <taxon>Pezizomycotina</taxon>
        <taxon>Sordariomycetes</taxon>
        <taxon>Hypocreomycetidae</taxon>
        <taxon>Glomerellales</taxon>
        <taxon>Glomerellaceae</taxon>
        <taxon>Colletotrichum</taxon>
        <taxon>Colletotrichum boninense species complex</taxon>
    </lineage>
</organism>
<feature type="transmembrane region" description="Helical" evidence="9">
    <location>
        <begin position="199"/>
        <end position="216"/>
    </location>
</feature>
<dbReference type="GeneID" id="62156994"/>
<proteinExistence type="inferred from homology"/>
<keyword evidence="5 9" id="KW-1133">Transmembrane helix</keyword>
<dbReference type="FunFam" id="1.20.1250.20:FF:000085">
    <property type="entry name" value="MFS peptide transporter Ptr2"/>
    <property type="match status" value="1"/>
</dbReference>
<dbReference type="GO" id="GO:0071916">
    <property type="term" value="F:dipeptide transmembrane transporter activity"/>
    <property type="evidence" value="ECO:0007669"/>
    <property type="project" value="UniProtKB-ARBA"/>
</dbReference>
<dbReference type="InterPro" id="IPR000109">
    <property type="entry name" value="POT_fam"/>
</dbReference>
<evidence type="ECO:0000313" key="10">
    <source>
        <dbReference type="EMBL" id="KAF9881051.1"/>
    </source>
</evidence>
<feature type="compositionally biased region" description="Polar residues" evidence="8">
    <location>
        <begin position="108"/>
        <end position="118"/>
    </location>
</feature>
<evidence type="ECO:0000256" key="5">
    <source>
        <dbReference type="ARBA" id="ARBA00022989"/>
    </source>
</evidence>
<feature type="transmembrane region" description="Helical" evidence="9">
    <location>
        <begin position="427"/>
        <end position="444"/>
    </location>
</feature>
<feature type="transmembrane region" description="Helical" evidence="9">
    <location>
        <begin position="258"/>
        <end position="277"/>
    </location>
</feature>
<dbReference type="EMBL" id="JAATWM020000003">
    <property type="protein sequence ID" value="KAF9881051.1"/>
    <property type="molecule type" value="Genomic_DNA"/>
</dbReference>
<feature type="transmembrane region" description="Helical" evidence="9">
    <location>
        <begin position="380"/>
        <end position="397"/>
    </location>
</feature>
<dbReference type="PROSITE" id="PS01023">
    <property type="entry name" value="PTR2_2"/>
    <property type="match status" value="1"/>
</dbReference>
<evidence type="ECO:0000256" key="9">
    <source>
        <dbReference type="SAM" id="Phobius"/>
    </source>
</evidence>
<reference evidence="10" key="1">
    <citation type="submission" date="2020-03" db="EMBL/GenBank/DDBJ databases">
        <authorList>
            <person name="He L."/>
        </authorList>
    </citation>
    <scope>NUCLEOTIDE SEQUENCE</scope>
    <source>
        <strain evidence="10">CkLH20</strain>
    </source>
</reference>
<dbReference type="InterPro" id="IPR036259">
    <property type="entry name" value="MFS_trans_sf"/>
</dbReference>
<keyword evidence="4 7" id="KW-0812">Transmembrane</keyword>
<dbReference type="RefSeq" id="XP_038750512.1">
    <property type="nucleotide sequence ID" value="XM_038883920.1"/>
</dbReference>
<sequence>MSNRDRIEQTAGQSTEASYDMKYYEDVSLDEKRGIRSRPDAPTEEDLKTLRRVSDHIPFKIFTIAFVELCERFSYYGSIIVLDSVSLFSRIHYREVLTRLVTNFIQQPLPPGSTTGRGTDSPKGQPGALGMGQQASTGITTFNQFWQYFMPLFGAWVADKYWGRYKTICIAIAIDLVGHLILISSAIPPVITKPKENSLTALMVGMIVIGFATGGFKPNVSPLITEQLDIEHLTVRTLKSGERVVVDPAITVNRVYNWFYLFINVGALVGQISMVYAEKYVGFWFSFTLPTCMLALCPLVMWWGKGRYRDQPPSGSVLGPALRTFLYAQRGRWSINPVKTWRNMHDGTFWESVKPSNFSDATRPKWMTFDDAWVDELRRGFAACAVFSWYPIYWLSYNQLNNNLVSQAAVMQLNGLPNDILSNLDPLALLIFIPVCDLLLYPTLRKMRIRFTPIRKITFGFFTGSAAMVWACVLQYKIYQRSVCGENASGTLPNGEACPNVDINVWAQTGAYVLIALSEIFASITSLEYAFSKAPKNMRSMVQAVALFMSAISAAIGQAFTPLSTDPYLVWNYGIVAVLAAVAGAIFWIQFRGLDAEEDSMNELPEGHVGAGAPSDGGVLGMELGEVSQVGGNKKGY</sequence>
<reference evidence="10" key="2">
    <citation type="submission" date="2020-11" db="EMBL/GenBank/DDBJ databases">
        <title>Whole genome sequencing of Colletotrichum sp.</title>
        <authorList>
            <person name="Li H."/>
        </authorList>
    </citation>
    <scope>NUCLEOTIDE SEQUENCE</scope>
    <source>
        <strain evidence="10">CkLH20</strain>
    </source>
</reference>
<accession>A0A9P6IFM2</accession>
<dbReference type="Proteomes" id="UP000781932">
    <property type="component" value="Unassembled WGS sequence"/>
</dbReference>
<feature type="transmembrane region" description="Helical" evidence="9">
    <location>
        <begin position="283"/>
        <end position="304"/>
    </location>
</feature>
<evidence type="ECO:0000256" key="2">
    <source>
        <dbReference type="ARBA" id="ARBA00005982"/>
    </source>
</evidence>
<evidence type="ECO:0000313" key="11">
    <source>
        <dbReference type="Proteomes" id="UP000781932"/>
    </source>
</evidence>
<feature type="transmembrane region" description="Helical" evidence="9">
    <location>
        <begin position="456"/>
        <end position="476"/>
    </location>
</feature>
<comment type="similarity">
    <text evidence="2 7">Belongs to the major facilitator superfamily. Proton-dependent oligopeptide transporter (POT/PTR) (TC 2.A.17) family.</text>
</comment>
<evidence type="ECO:0000256" key="4">
    <source>
        <dbReference type="ARBA" id="ARBA00022692"/>
    </source>
</evidence>
<name>A0A9P6IFM2_9PEZI</name>
<dbReference type="Pfam" id="PF00854">
    <property type="entry name" value="PTR2"/>
    <property type="match status" value="1"/>
</dbReference>
<protein>
    <submittedName>
        <fullName evidence="10">Oligopeptide transporter</fullName>
    </submittedName>
</protein>
<dbReference type="InterPro" id="IPR018456">
    <property type="entry name" value="PTR2_symporter_CS"/>
</dbReference>
<dbReference type="SUPFAM" id="SSF103473">
    <property type="entry name" value="MFS general substrate transporter"/>
    <property type="match status" value="1"/>
</dbReference>
<dbReference type="OrthoDB" id="8904098at2759"/>
<gene>
    <name evidence="10" type="ORF">CkaCkLH20_01201</name>
</gene>
<dbReference type="GO" id="GO:0005886">
    <property type="term" value="C:plasma membrane"/>
    <property type="evidence" value="ECO:0007669"/>
    <property type="project" value="UniProtKB-ARBA"/>
</dbReference>
<keyword evidence="3 7" id="KW-0813">Transport</keyword>
<keyword evidence="6 9" id="KW-0472">Membrane</keyword>
<dbReference type="AlphaFoldDB" id="A0A9P6IFM2"/>
<comment type="subcellular location">
    <subcellularLocation>
        <location evidence="1 7">Membrane</location>
        <topology evidence="1 7">Multi-pass membrane protein</topology>
    </subcellularLocation>
</comment>
<feature type="transmembrane region" description="Helical" evidence="9">
    <location>
        <begin position="544"/>
        <end position="564"/>
    </location>
</feature>
<dbReference type="Gene3D" id="1.20.1250.20">
    <property type="entry name" value="MFS general substrate transporter like domains"/>
    <property type="match status" value="1"/>
</dbReference>
<dbReference type="PANTHER" id="PTHR11654">
    <property type="entry name" value="OLIGOPEPTIDE TRANSPORTER-RELATED"/>
    <property type="match status" value="1"/>
</dbReference>
<evidence type="ECO:0000256" key="8">
    <source>
        <dbReference type="SAM" id="MobiDB-lite"/>
    </source>
</evidence>
<evidence type="ECO:0000256" key="6">
    <source>
        <dbReference type="ARBA" id="ARBA00023136"/>
    </source>
</evidence>
<evidence type="ECO:0000256" key="3">
    <source>
        <dbReference type="ARBA" id="ARBA00022448"/>
    </source>
</evidence>
<feature type="transmembrane region" description="Helical" evidence="9">
    <location>
        <begin position="570"/>
        <end position="591"/>
    </location>
</feature>
<evidence type="ECO:0000256" key="7">
    <source>
        <dbReference type="RuleBase" id="RU003755"/>
    </source>
</evidence>
<evidence type="ECO:0000256" key="1">
    <source>
        <dbReference type="ARBA" id="ARBA00004141"/>
    </source>
</evidence>